<protein>
    <recommendedName>
        <fullName evidence="4">Tyr recombinase domain-containing protein</fullName>
    </recommendedName>
</protein>
<dbReference type="Proteomes" id="UP000250462">
    <property type="component" value="Unassembled WGS sequence"/>
</dbReference>
<dbReference type="GO" id="GO:0003677">
    <property type="term" value="F:DNA binding"/>
    <property type="evidence" value="ECO:0007669"/>
    <property type="project" value="InterPro"/>
</dbReference>
<dbReference type="GO" id="GO:0006310">
    <property type="term" value="P:DNA recombination"/>
    <property type="evidence" value="ECO:0007669"/>
    <property type="project" value="UniProtKB-KW"/>
</dbReference>
<dbReference type="EMBL" id="QMIG01000008">
    <property type="protein sequence ID" value="RAW14689.1"/>
    <property type="molecule type" value="Genomic_DNA"/>
</dbReference>
<evidence type="ECO:0000313" key="2">
    <source>
        <dbReference type="EMBL" id="RAW14689.1"/>
    </source>
</evidence>
<name>A0A329QSP0_9ACTN</name>
<evidence type="ECO:0000256" key="1">
    <source>
        <dbReference type="ARBA" id="ARBA00023172"/>
    </source>
</evidence>
<keyword evidence="3" id="KW-1185">Reference proteome</keyword>
<sequence length="93" mass="10872">MDPRTRTRGFGPRHTKRFTKLREKTGLPPVRFHDRRHGAAAHLIHAMGGAKNPAALKTVQEIIGHASARRLRRTCTPWCSMRWKRRLLRSRQR</sequence>
<accession>A0A329QSP0</accession>
<evidence type="ECO:0000313" key="3">
    <source>
        <dbReference type="Proteomes" id="UP000250462"/>
    </source>
</evidence>
<gene>
    <name evidence="2" type="ORF">DPM12_10545</name>
</gene>
<dbReference type="InterPro" id="IPR011010">
    <property type="entry name" value="DNA_brk_join_enz"/>
</dbReference>
<dbReference type="InterPro" id="IPR013762">
    <property type="entry name" value="Integrase-like_cat_sf"/>
</dbReference>
<organism evidence="2 3">
    <name type="scientific">Phytoactinopolyspora halophila</name>
    <dbReference type="NCBI Taxonomy" id="1981511"/>
    <lineage>
        <taxon>Bacteria</taxon>
        <taxon>Bacillati</taxon>
        <taxon>Actinomycetota</taxon>
        <taxon>Actinomycetes</taxon>
        <taxon>Jiangellales</taxon>
        <taxon>Jiangellaceae</taxon>
        <taxon>Phytoactinopolyspora</taxon>
    </lineage>
</organism>
<dbReference type="AlphaFoldDB" id="A0A329QSP0"/>
<keyword evidence="1" id="KW-0233">DNA recombination</keyword>
<dbReference type="Gene3D" id="1.10.443.10">
    <property type="entry name" value="Intergrase catalytic core"/>
    <property type="match status" value="1"/>
</dbReference>
<proteinExistence type="predicted"/>
<dbReference type="GO" id="GO:0015074">
    <property type="term" value="P:DNA integration"/>
    <property type="evidence" value="ECO:0007669"/>
    <property type="project" value="InterPro"/>
</dbReference>
<evidence type="ECO:0008006" key="4">
    <source>
        <dbReference type="Google" id="ProtNLM"/>
    </source>
</evidence>
<reference evidence="2 3" key="1">
    <citation type="submission" date="2018-06" db="EMBL/GenBank/DDBJ databases">
        <title>Phytoactinopolyspora halophila sp. nov., a novel halophilic actinomycete isolated from a saline soil in China.</title>
        <authorList>
            <person name="Tang S.-K."/>
        </authorList>
    </citation>
    <scope>NUCLEOTIDE SEQUENCE [LARGE SCALE GENOMIC DNA]</scope>
    <source>
        <strain evidence="2 3">YIM 96934</strain>
    </source>
</reference>
<dbReference type="SUPFAM" id="SSF56349">
    <property type="entry name" value="DNA breaking-rejoining enzymes"/>
    <property type="match status" value="1"/>
</dbReference>
<comment type="caution">
    <text evidence="2">The sequence shown here is derived from an EMBL/GenBank/DDBJ whole genome shotgun (WGS) entry which is preliminary data.</text>
</comment>